<feature type="signal peptide" evidence="2">
    <location>
        <begin position="1"/>
        <end position="28"/>
    </location>
</feature>
<evidence type="ECO:0000313" key="3">
    <source>
        <dbReference type="EMBL" id="NKY51845.1"/>
    </source>
</evidence>
<feature type="region of interest" description="Disordered" evidence="1">
    <location>
        <begin position="29"/>
        <end position="78"/>
    </location>
</feature>
<reference evidence="3 4" key="1">
    <citation type="submission" date="2020-04" db="EMBL/GenBank/DDBJ databases">
        <title>MicrobeNet Type strains.</title>
        <authorList>
            <person name="Nicholson A.C."/>
        </authorList>
    </citation>
    <scope>NUCLEOTIDE SEQUENCE [LARGE SCALE GENOMIC DNA]</scope>
    <source>
        <strain evidence="3 4">JCM 12354</strain>
    </source>
</reference>
<proteinExistence type="predicted"/>
<organism evidence="3 4">
    <name type="scientific">Nocardia vermiculata</name>
    <dbReference type="NCBI Taxonomy" id="257274"/>
    <lineage>
        <taxon>Bacteria</taxon>
        <taxon>Bacillati</taxon>
        <taxon>Actinomycetota</taxon>
        <taxon>Actinomycetes</taxon>
        <taxon>Mycobacteriales</taxon>
        <taxon>Nocardiaceae</taxon>
        <taxon>Nocardia</taxon>
    </lineage>
</organism>
<keyword evidence="4" id="KW-1185">Reference proteome</keyword>
<comment type="caution">
    <text evidence="3">The sequence shown here is derived from an EMBL/GenBank/DDBJ whole genome shotgun (WGS) entry which is preliminary data.</text>
</comment>
<dbReference type="AlphaFoldDB" id="A0A846Y119"/>
<gene>
    <name evidence="3" type="ORF">HGA08_16620</name>
</gene>
<feature type="chain" id="PRO_5032738421" evidence="2">
    <location>
        <begin position="29"/>
        <end position="78"/>
    </location>
</feature>
<accession>A0A846Y119</accession>
<evidence type="ECO:0000313" key="4">
    <source>
        <dbReference type="Proteomes" id="UP000565711"/>
    </source>
</evidence>
<name>A0A846Y119_9NOCA</name>
<sequence length="78" mass="7803">MNGFRNRRLLVAITITGALGLMPATVNAAAGAAPDTGSRGTSHTVGERRGSSHTVAESPGGSHVVAESPGGSHRVGNR</sequence>
<dbReference type="Proteomes" id="UP000565711">
    <property type="component" value="Unassembled WGS sequence"/>
</dbReference>
<evidence type="ECO:0000256" key="1">
    <source>
        <dbReference type="SAM" id="MobiDB-lite"/>
    </source>
</evidence>
<dbReference type="EMBL" id="JAAXOP010000009">
    <property type="protein sequence ID" value="NKY51845.1"/>
    <property type="molecule type" value="Genomic_DNA"/>
</dbReference>
<evidence type="ECO:0000256" key="2">
    <source>
        <dbReference type="SAM" id="SignalP"/>
    </source>
</evidence>
<protein>
    <submittedName>
        <fullName evidence="3">Uncharacterized protein</fullName>
    </submittedName>
</protein>
<keyword evidence="2" id="KW-0732">Signal</keyword>
<dbReference type="RefSeq" id="WP_067870996.1">
    <property type="nucleotide sequence ID" value="NZ_JAAXOP010000009.1"/>
</dbReference>